<evidence type="ECO:0000256" key="7">
    <source>
        <dbReference type="ARBA" id="ARBA00031423"/>
    </source>
</evidence>
<dbReference type="AlphaFoldDB" id="K1TFF2"/>
<sequence length="124" mass="13976">GLLRGVLASPAELAIVTMADWLEKGSEARMNTPGNPAGNWQWRVAAKDLTPALARKIHEMSARYFRAEPLPEAEPKKEKAPAPQPKAKAADAKEEKRQHRRKKQQKVQSDFLNSNTFIIKQFFV</sequence>
<evidence type="ECO:0000313" key="10">
    <source>
        <dbReference type="EMBL" id="EKC66189.1"/>
    </source>
</evidence>
<evidence type="ECO:0000256" key="9">
    <source>
        <dbReference type="SAM" id="MobiDB-lite"/>
    </source>
</evidence>
<dbReference type="GO" id="GO:0016787">
    <property type="term" value="F:hydrolase activity"/>
    <property type="evidence" value="ECO:0007669"/>
    <property type="project" value="UniProtKB-KW"/>
</dbReference>
<dbReference type="PANTHER" id="PTHR32438:SF5">
    <property type="entry name" value="4-ALPHA-GLUCANOTRANSFERASE DPE1, CHLOROPLASTIC_AMYLOPLASTIC"/>
    <property type="match status" value="1"/>
</dbReference>
<dbReference type="PANTHER" id="PTHR32438">
    <property type="entry name" value="4-ALPHA-GLUCANOTRANSFERASE DPE1, CHLOROPLASTIC/AMYLOPLASTIC"/>
    <property type="match status" value="1"/>
</dbReference>
<accession>K1TFF2</accession>
<proteinExistence type="inferred from homology"/>
<keyword evidence="4 10" id="KW-0328">Glycosyltransferase</keyword>
<dbReference type="EMBL" id="AJWZ01004173">
    <property type="protein sequence ID" value="EKC66189.1"/>
    <property type="molecule type" value="Genomic_DNA"/>
</dbReference>
<comment type="catalytic activity">
    <reaction evidence="1">
        <text>Transfers a segment of a (1-&gt;4)-alpha-D-glucan to a new position in an acceptor, which may be glucose or a (1-&gt;4)-alpha-D-glucan.</text>
        <dbReference type="EC" id="2.4.1.25"/>
    </reaction>
</comment>
<keyword evidence="10" id="KW-0378">Hydrolase</keyword>
<gene>
    <name evidence="10" type="ORF">OBE_06069</name>
</gene>
<evidence type="ECO:0000256" key="5">
    <source>
        <dbReference type="ARBA" id="ARBA00022679"/>
    </source>
</evidence>
<comment type="caution">
    <text evidence="10">The sequence shown here is derived from an EMBL/GenBank/DDBJ whole genome shotgun (WGS) entry which is preliminary data.</text>
</comment>
<evidence type="ECO:0000256" key="2">
    <source>
        <dbReference type="ARBA" id="ARBA00005684"/>
    </source>
</evidence>
<reference evidence="10" key="1">
    <citation type="journal article" date="2013" name="Environ. Microbiol.">
        <title>Microbiota from the distal guts of lean and obese adolescents exhibit partial functional redundancy besides clear differences in community structure.</title>
        <authorList>
            <person name="Ferrer M."/>
            <person name="Ruiz A."/>
            <person name="Lanza F."/>
            <person name="Haange S.B."/>
            <person name="Oberbach A."/>
            <person name="Till H."/>
            <person name="Bargiela R."/>
            <person name="Campoy C."/>
            <person name="Segura M.T."/>
            <person name="Richter M."/>
            <person name="von Bergen M."/>
            <person name="Seifert J."/>
            <person name="Suarez A."/>
        </authorList>
    </citation>
    <scope>NUCLEOTIDE SEQUENCE</scope>
</reference>
<evidence type="ECO:0000256" key="8">
    <source>
        <dbReference type="ARBA" id="ARBA00031501"/>
    </source>
</evidence>
<keyword evidence="5 10" id="KW-0808">Transferase</keyword>
<dbReference type="SUPFAM" id="SSF51445">
    <property type="entry name" value="(Trans)glycosidases"/>
    <property type="match status" value="1"/>
</dbReference>
<dbReference type="Pfam" id="PF02446">
    <property type="entry name" value="Glyco_hydro_77"/>
    <property type="match status" value="1"/>
</dbReference>
<feature type="compositionally biased region" description="Basic and acidic residues" evidence="9">
    <location>
        <begin position="88"/>
        <end position="97"/>
    </location>
</feature>
<dbReference type="InterPro" id="IPR017853">
    <property type="entry name" value="GH"/>
</dbReference>
<dbReference type="GO" id="GO:0005975">
    <property type="term" value="P:carbohydrate metabolic process"/>
    <property type="evidence" value="ECO:0007669"/>
    <property type="project" value="InterPro"/>
</dbReference>
<dbReference type="Gene3D" id="3.20.20.80">
    <property type="entry name" value="Glycosidases"/>
    <property type="match status" value="1"/>
</dbReference>
<evidence type="ECO:0000256" key="6">
    <source>
        <dbReference type="ARBA" id="ARBA00023277"/>
    </source>
</evidence>
<protein>
    <recommendedName>
        <fullName evidence="3">4-alpha-glucanotransferase</fullName>
        <ecNumber evidence="3">2.4.1.25</ecNumber>
    </recommendedName>
    <alternativeName>
        <fullName evidence="7">Amylomaltase</fullName>
    </alternativeName>
    <alternativeName>
        <fullName evidence="8">Disproportionating enzyme</fullName>
    </alternativeName>
</protein>
<evidence type="ECO:0000256" key="4">
    <source>
        <dbReference type="ARBA" id="ARBA00022676"/>
    </source>
</evidence>
<evidence type="ECO:0000256" key="1">
    <source>
        <dbReference type="ARBA" id="ARBA00000439"/>
    </source>
</evidence>
<dbReference type="EC" id="2.4.1.25" evidence="3"/>
<organism evidence="10">
    <name type="scientific">human gut metagenome</name>
    <dbReference type="NCBI Taxonomy" id="408170"/>
    <lineage>
        <taxon>unclassified sequences</taxon>
        <taxon>metagenomes</taxon>
        <taxon>organismal metagenomes</taxon>
    </lineage>
</organism>
<name>K1TFF2_9ZZZZ</name>
<dbReference type="GO" id="GO:0004134">
    <property type="term" value="F:4-alpha-glucanotransferase activity"/>
    <property type="evidence" value="ECO:0007669"/>
    <property type="project" value="UniProtKB-EC"/>
</dbReference>
<keyword evidence="6" id="KW-0119">Carbohydrate metabolism</keyword>
<comment type="similarity">
    <text evidence="2">Belongs to the disproportionating enzyme family.</text>
</comment>
<evidence type="ECO:0000256" key="3">
    <source>
        <dbReference type="ARBA" id="ARBA00012560"/>
    </source>
</evidence>
<feature type="non-terminal residue" evidence="10">
    <location>
        <position position="1"/>
    </location>
</feature>
<dbReference type="InterPro" id="IPR003385">
    <property type="entry name" value="Glyco_hydro_77"/>
</dbReference>
<feature type="region of interest" description="Disordered" evidence="9">
    <location>
        <begin position="67"/>
        <end position="110"/>
    </location>
</feature>